<evidence type="ECO:0000256" key="7">
    <source>
        <dbReference type="ARBA" id="ARBA00022737"/>
    </source>
</evidence>
<evidence type="ECO:0000256" key="4">
    <source>
        <dbReference type="ARBA" id="ARBA00022614"/>
    </source>
</evidence>
<evidence type="ECO:0000313" key="16">
    <source>
        <dbReference type="Proteomes" id="UP000197138"/>
    </source>
</evidence>
<feature type="chain" id="PRO_5012284574" evidence="12">
    <location>
        <begin position="23"/>
        <end position="590"/>
    </location>
</feature>
<keyword evidence="10" id="KW-0675">Receptor</keyword>
<dbReference type="GO" id="GO:0051606">
    <property type="term" value="P:detection of stimulus"/>
    <property type="evidence" value="ECO:0007669"/>
    <property type="project" value="UniProtKB-ARBA"/>
</dbReference>
<evidence type="ECO:0000256" key="2">
    <source>
        <dbReference type="ARBA" id="ARBA00009592"/>
    </source>
</evidence>
<dbReference type="InterPro" id="IPR032675">
    <property type="entry name" value="LRR_dom_sf"/>
</dbReference>
<dbReference type="Pfam" id="PF08263">
    <property type="entry name" value="LRRNT_2"/>
    <property type="match status" value="1"/>
</dbReference>
<evidence type="ECO:0000313" key="15">
    <source>
        <dbReference type="EMBL" id="OWM78398.1"/>
    </source>
</evidence>
<feature type="signal peptide" evidence="12">
    <location>
        <begin position="1"/>
        <end position="22"/>
    </location>
</feature>
<dbReference type="InterPro" id="IPR055414">
    <property type="entry name" value="LRR_R13L4/SHOC2-like"/>
</dbReference>
<evidence type="ECO:0000256" key="5">
    <source>
        <dbReference type="ARBA" id="ARBA00022692"/>
    </source>
</evidence>
<keyword evidence="3" id="KW-1003">Cell membrane</keyword>
<dbReference type="Pfam" id="PF00560">
    <property type="entry name" value="LRR_1"/>
    <property type="match status" value="2"/>
</dbReference>
<feature type="domain" description="Leucine-rich repeat-containing N-terminal plant-type" evidence="13">
    <location>
        <begin position="37"/>
        <end position="74"/>
    </location>
</feature>
<evidence type="ECO:0000256" key="1">
    <source>
        <dbReference type="ARBA" id="ARBA00004251"/>
    </source>
</evidence>
<dbReference type="SUPFAM" id="SSF52058">
    <property type="entry name" value="L domain-like"/>
    <property type="match status" value="3"/>
</dbReference>
<gene>
    <name evidence="15" type="ORF">CDL15_Pgr016122</name>
</gene>
<accession>A0A218X0Q9</accession>
<protein>
    <submittedName>
        <fullName evidence="15">Uncharacterized protein</fullName>
    </submittedName>
</protein>
<keyword evidence="5" id="KW-0812">Transmembrane</keyword>
<dbReference type="InterPro" id="IPR046956">
    <property type="entry name" value="RLP23-like"/>
</dbReference>
<evidence type="ECO:0000256" key="12">
    <source>
        <dbReference type="SAM" id="SignalP"/>
    </source>
</evidence>
<dbReference type="FunFam" id="3.80.10.10:FF:000470">
    <property type="entry name" value="LRR receptor-like serine/threonine-protein kinase RPK2"/>
    <property type="match status" value="1"/>
</dbReference>
<dbReference type="GO" id="GO:0005886">
    <property type="term" value="C:plasma membrane"/>
    <property type="evidence" value="ECO:0007669"/>
    <property type="project" value="UniProtKB-SubCell"/>
</dbReference>
<dbReference type="PANTHER" id="PTHR48063:SF16">
    <property type="entry name" value="LRR RECEPTOR-LIKE SERINE_THREONINE-PROTEIN KINASE GSO1"/>
    <property type="match status" value="1"/>
</dbReference>
<proteinExistence type="inferred from homology"/>
<keyword evidence="6 12" id="KW-0732">Signal</keyword>
<evidence type="ECO:0000259" key="14">
    <source>
        <dbReference type="Pfam" id="PF23598"/>
    </source>
</evidence>
<organism evidence="15 16">
    <name type="scientific">Punica granatum</name>
    <name type="common">Pomegranate</name>
    <dbReference type="NCBI Taxonomy" id="22663"/>
    <lineage>
        <taxon>Eukaryota</taxon>
        <taxon>Viridiplantae</taxon>
        <taxon>Streptophyta</taxon>
        <taxon>Embryophyta</taxon>
        <taxon>Tracheophyta</taxon>
        <taxon>Spermatophyta</taxon>
        <taxon>Magnoliopsida</taxon>
        <taxon>eudicotyledons</taxon>
        <taxon>Gunneridae</taxon>
        <taxon>Pentapetalae</taxon>
        <taxon>rosids</taxon>
        <taxon>malvids</taxon>
        <taxon>Myrtales</taxon>
        <taxon>Lythraceae</taxon>
        <taxon>Punica</taxon>
    </lineage>
</organism>
<dbReference type="AlphaFoldDB" id="A0A218X0Q9"/>
<dbReference type="Proteomes" id="UP000197138">
    <property type="component" value="Unassembled WGS sequence"/>
</dbReference>
<dbReference type="Pfam" id="PF13855">
    <property type="entry name" value="LRR_8"/>
    <property type="match status" value="1"/>
</dbReference>
<keyword evidence="9" id="KW-0472">Membrane</keyword>
<comment type="similarity">
    <text evidence="2">Belongs to the RLP family.</text>
</comment>
<reference evidence="16" key="1">
    <citation type="journal article" date="2017" name="Plant J.">
        <title>The pomegranate (Punica granatum L.) genome and the genomics of punicalagin biosynthesis.</title>
        <authorList>
            <person name="Qin G."/>
            <person name="Xu C."/>
            <person name="Ming R."/>
            <person name="Tang H."/>
            <person name="Guyot R."/>
            <person name="Kramer E.M."/>
            <person name="Hu Y."/>
            <person name="Yi X."/>
            <person name="Qi Y."/>
            <person name="Xu X."/>
            <person name="Gao Z."/>
            <person name="Pan H."/>
            <person name="Jian J."/>
            <person name="Tian Y."/>
            <person name="Yue Z."/>
            <person name="Xu Y."/>
        </authorList>
    </citation>
    <scope>NUCLEOTIDE SEQUENCE [LARGE SCALE GENOMIC DNA]</scope>
    <source>
        <strain evidence="16">cv. Dabenzi</strain>
    </source>
</reference>
<evidence type="ECO:0000259" key="13">
    <source>
        <dbReference type="Pfam" id="PF08263"/>
    </source>
</evidence>
<dbReference type="Pfam" id="PF23598">
    <property type="entry name" value="LRR_14"/>
    <property type="match status" value="1"/>
</dbReference>
<dbReference type="InterPro" id="IPR013210">
    <property type="entry name" value="LRR_N_plant-typ"/>
</dbReference>
<comment type="subcellular location">
    <subcellularLocation>
        <location evidence="1">Cell membrane</location>
        <topology evidence="1">Single-pass type I membrane protein</topology>
    </subcellularLocation>
</comment>
<evidence type="ECO:0000256" key="8">
    <source>
        <dbReference type="ARBA" id="ARBA00022989"/>
    </source>
</evidence>
<name>A0A218X0Q9_PUNGR</name>
<dbReference type="EMBL" id="MTKT01002495">
    <property type="protein sequence ID" value="OWM78398.1"/>
    <property type="molecule type" value="Genomic_DNA"/>
</dbReference>
<evidence type="ECO:0000256" key="11">
    <source>
        <dbReference type="ARBA" id="ARBA00023180"/>
    </source>
</evidence>
<keyword evidence="7" id="KW-0677">Repeat</keyword>
<dbReference type="FunFam" id="3.80.10.10:FF:001347">
    <property type="entry name" value="LRR receptor-like serine/threonine-protein kinase GSO2"/>
    <property type="match status" value="1"/>
</dbReference>
<sequence length="590" mass="63228">MKSSSSLLVAAALLVITETASLFPSCTGDGHVRNCSESDRETLLRFKDRLDDPQNQLASWTGSNCCRWIGIGCNKMTGAVASINLGNRRGFWNLSGEISPSLLNLRSSLQRIDLSFNSFDGVPVPGFLGQLVNLQYLNLSNSGFSGPVPPSLGNLSSLVYLDLSSEFLGLLSADNIDWLSGMSSLRFLGLDGVELSVVGPDWAGVLNNLPRLTDLHLRGCGLAGLAPSFSSVNFTSLAVLDLSVNPLSSEIPAWTANITSLEYLDMSSSGLFGRIPLGFRELPNLRSLILSGNNNLSASCSQLLRGSWGKIEVLDLSSNGIHGRIPSSIGNMTSLIDFSVFANNVEGGIPSTIGSLCSLVSFDLSGNNLTGILPGSLLGTEDCISNSSLPSLMQLRLSNNQLNGLLPDWLGQLKSLVELSLDYNSLQGPIPASLGKLRNLTSLGLAGNELNGTLPKSLGDLSELSNFDVSFNHLTGMVSSEHFMKLSKLKILHLSSNSFILNVSSGWIPPFQAGYLDLGSCQIGPRFPDWLRSQNEVEYLDFSNASISGPIPKWFWDISSNLSLLNISLNQLQGQLPNPLKASPFADIDL</sequence>
<keyword evidence="4" id="KW-0433">Leucine-rich repeat</keyword>
<dbReference type="FunFam" id="3.80.10.10:FF:000129">
    <property type="entry name" value="Leucine-rich repeat receptor-like kinase"/>
    <property type="match status" value="1"/>
</dbReference>
<feature type="domain" description="Disease resistance R13L4/SHOC-2-like LRR" evidence="14">
    <location>
        <begin position="389"/>
        <end position="535"/>
    </location>
</feature>
<dbReference type="SMART" id="SM00369">
    <property type="entry name" value="LRR_TYP"/>
    <property type="match status" value="7"/>
</dbReference>
<evidence type="ECO:0000256" key="6">
    <source>
        <dbReference type="ARBA" id="ARBA00022729"/>
    </source>
</evidence>
<evidence type="ECO:0000256" key="10">
    <source>
        <dbReference type="ARBA" id="ARBA00023170"/>
    </source>
</evidence>
<keyword evidence="11" id="KW-0325">Glycoprotein</keyword>
<dbReference type="InterPro" id="IPR001611">
    <property type="entry name" value="Leu-rich_rpt"/>
</dbReference>
<keyword evidence="8" id="KW-1133">Transmembrane helix</keyword>
<comment type="caution">
    <text evidence="15">The sequence shown here is derived from an EMBL/GenBank/DDBJ whole genome shotgun (WGS) entry which is preliminary data.</text>
</comment>
<evidence type="ECO:0000256" key="9">
    <source>
        <dbReference type="ARBA" id="ARBA00023136"/>
    </source>
</evidence>
<dbReference type="Gene3D" id="3.80.10.10">
    <property type="entry name" value="Ribonuclease Inhibitor"/>
    <property type="match status" value="5"/>
</dbReference>
<dbReference type="PANTHER" id="PTHR48063">
    <property type="entry name" value="LRR RECEPTOR-LIKE KINASE"/>
    <property type="match status" value="1"/>
</dbReference>
<dbReference type="InterPro" id="IPR003591">
    <property type="entry name" value="Leu-rich_rpt_typical-subtyp"/>
</dbReference>
<evidence type="ECO:0000256" key="3">
    <source>
        <dbReference type="ARBA" id="ARBA00022475"/>
    </source>
</evidence>